<evidence type="ECO:0000313" key="11">
    <source>
        <dbReference type="EMBL" id="MCM6773013.1"/>
    </source>
</evidence>
<keyword evidence="4" id="KW-0762">Sugar transport</keyword>
<name>A0A9X2E4N6_9NOCA</name>
<keyword evidence="7 11" id="KW-0067">ATP-binding</keyword>
<reference evidence="11" key="1">
    <citation type="submission" date="2022-06" db="EMBL/GenBank/DDBJ databases">
        <title>Novel species in genus nocardia.</title>
        <authorList>
            <person name="Li F."/>
        </authorList>
    </citation>
    <scope>NUCLEOTIDE SEQUENCE</scope>
    <source>
        <strain evidence="11">CDC141</strain>
    </source>
</reference>
<keyword evidence="5" id="KW-0677">Repeat</keyword>
<keyword evidence="12" id="KW-1185">Reference proteome</keyword>
<evidence type="ECO:0000259" key="10">
    <source>
        <dbReference type="PROSITE" id="PS50893"/>
    </source>
</evidence>
<keyword evidence="2" id="KW-0813">Transport</keyword>
<dbReference type="InterPro" id="IPR027417">
    <property type="entry name" value="P-loop_NTPase"/>
</dbReference>
<evidence type="ECO:0000256" key="2">
    <source>
        <dbReference type="ARBA" id="ARBA00022448"/>
    </source>
</evidence>
<evidence type="ECO:0000256" key="1">
    <source>
        <dbReference type="ARBA" id="ARBA00004202"/>
    </source>
</evidence>
<evidence type="ECO:0000256" key="4">
    <source>
        <dbReference type="ARBA" id="ARBA00022597"/>
    </source>
</evidence>
<keyword evidence="3" id="KW-1003">Cell membrane</keyword>
<evidence type="ECO:0000313" key="12">
    <source>
        <dbReference type="Proteomes" id="UP001139157"/>
    </source>
</evidence>
<dbReference type="CDD" id="cd03215">
    <property type="entry name" value="ABC_Carb_Monos_II"/>
    <property type="match status" value="1"/>
</dbReference>
<comment type="subcellular location">
    <subcellularLocation>
        <location evidence="1">Cell membrane</location>
        <topology evidence="1">Peripheral membrane protein</topology>
    </subcellularLocation>
</comment>
<evidence type="ECO:0000256" key="9">
    <source>
        <dbReference type="ARBA" id="ARBA00023136"/>
    </source>
</evidence>
<evidence type="ECO:0000256" key="7">
    <source>
        <dbReference type="ARBA" id="ARBA00022840"/>
    </source>
</evidence>
<evidence type="ECO:0000256" key="3">
    <source>
        <dbReference type="ARBA" id="ARBA00022475"/>
    </source>
</evidence>
<dbReference type="SMART" id="SM00382">
    <property type="entry name" value="AAA"/>
    <property type="match status" value="2"/>
</dbReference>
<dbReference type="RefSeq" id="WP_251910002.1">
    <property type="nucleotide sequence ID" value="NZ_JAMRXG010000002.1"/>
</dbReference>
<gene>
    <name evidence="11" type="ORF">NDR86_05960</name>
</gene>
<sequence length="525" mass="56830">MIDRDQRPVLLTMSGITKSFPGVRALRGVDLTLRRGEVLALLGENGAGKSTLMNILAGVFAPDAGSIEIDGVAVHPRSPRDAARHGVAMIHQELNLVPQLSIADNLFLGQELRTLRGTLDRAAMDARARELLARVGLRLPPRRPVWQCRLAEQQLIEVAKALNHRLAVLVMDEPTSALTESEAQRLFTVIRGLTARDVGVIYISHRIEELAQIADSVTVLRDGVHVGHRVMATTERAELIQLMVGRSLGELFPRRAEQHSGEPVRLRVEDLSTRSADGGEAVALRDISFQVAAGEIVGLAGLMGAGRSEVLEALYGAVPVAGGRIVLNGRRYHPRGPRHAIAHGLALVAEDRKAQSLVLANTVRFNASLAALGRFLRPWRTVDARRERAEVSRQLGELRVKTASPNSVVGTLSGGNQQKVVLAKCLLTRPSVLLMDEPTRGIDVGAKAEVHALMDQLARGGAAIVAVSSELPELIGMCDRILVLCEGRITGEFHRDPARGEPFDQERILTAAMARPALARDGDRS</sequence>
<comment type="caution">
    <text evidence="11">The sequence shown here is derived from an EMBL/GenBank/DDBJ whole genome shotgun (WGS) entry which is preliminary data.</text>
</comment>
<dbReference type="PANTHER" id="PTHR43790">
    <property type="entry name" value="CARBOHYDRATE TRANSPORT ATP-BINDING PROTEIN MG119-RELATED"/>
    <property type="match status" value="1"/>
</dbReference>
<keyword evidence="9" id="KW-0472">Membrane</keyword>
<evidence type="ECO:0000256" key="8">
    <source>
        <dbReference type="ARBA" id="ARBA00022967"/>
    </source>
</evidence>
<dbReference type="EMBL" id="JAMRXG010000002">
    <property type="protein sequence ID" value="MCM6773013.1"/>
    <property type="molecule type" value="Genomic_DNA"/>
</dbReference>
<dbReference type="InterPro" id="IPR050107">
    <property type="entry name" value="ABC_carbohydrate_import_ATPase"/>
</dbReference>
<organism evidence="11 12">
    <name type="scientific">Nocardia pulmonis</name>
    <dbReference type="NCBI Taxonomy" id="2951408"/>
    <lineage>
        <taxon>Bacteria</taxon>
        <taxon>Bacillati</taxon>
        <taxon>Actinomycetota</taxon>
        <taxon>Actinomycetes</taxon>
        <taxon>Mycobacteriales</taxon>
        <taxon>Nocardiaceae</taxon>
        <taxon>Nocardia</taxon>
    </lineage>
</organism>
<dbReference type="CDD" id="cd03216">
    <property type="entry name" value="ABC_Carb_Monos_I"/>
    <property type="match status" value="1"/>
</dbReference>
<dbReference type="Gene3D" id="3.40.50.300">
    <property type="entry name" value="P-loop containing nucleotide triphosphate hydrolases"/>
    <property type="match status" value="2"/>
</dbReference>
<dbReference type="GO" id="GO:0005886">
    <property type="term" value="C:plasma membrane"/>
    <property type="evidence" value="ECO:0007669"/>
    <property type="project" value="UniProtKB-SubCell"/>
</dbReference>
<protein>
    <submittedName>
        <fullName evidence="11">Sugar ABC transporter ATP-binding protein</fullName>
    </submittedName>
</protein>
<dbReference type="PROSITE" id="PS50893">
    <property type="entry name" value="ABC_TRANSPORTER_2"/>
    <property type="match status" value="2"/>
</dbReference>
<dbReference type="GO" id="GO:0005524">
    <property type="term" value="F:ATP binding"/>
    <property type="evidence" value="ECO:0007669"/>
    <property type="project" value="UniProtKB-KW"/>
</dbReference>
<dbReference type="FunFam" id="3.40.50.300:FF:000127">
    <property type="entry name" value="Ribose import ATP-binding protein RbsA"/>
    <property type="match status" value="1"/>
</dbReference>
<keyword evidence="8" id="KW-1278">Translocase</keyword>
<keyword evidence="6" id="KW-0547">Nucleotide-binding</keyword>
<proteinExistence type="predicted"/>
<dbReference type="InterPro" id="IPR003439">
    <property type="entry name" value="ABC_transporter-like_ATP-bd"/>
</dbReference>
<dbReference type="InterPro" id="IPR017871">
    <property type="entry name" value="ABC_transporter-like_CS"/>
</dbReference>
<feature type="domain" description="ABC transporter" evidence="10">
    <location>
        <begin position="11"/>
        <end position="247"/>
    </location>
</feature>
<evidence type="ECO:0000256" key="5">
    <source>
        <dbReference type="ARBA" id="ARBA00022737"/>
    </source>
</evidence>
<dbReference type="SUPFAM" id="SSF52540">
    <property type="entry name" value="P-loop containing nucleoside triphosphate hydrolases"/>
    <property type="match status" value="2"/>
</dbReference>
<dbReference type="AlphaFoldDB" id="A0A9X2E4N6"/>
<dbReference type="PANTHER" id="PTHR43790:SF3">
    <property type="entry name" value="D-ALLOSE IMPORT ATP-BINDING PROTEIN ALSA-RELATED"/>
    <property type="match status" value="1"/>
</dbReference>
<dbReference type="PROSITE" id="PS00211">
    <property type="entry name" value="ABC_TRANSPORTER_1"/>
    <property type="match status" value="1"/>
</dbReference>
<dbReference type="GO" id="GO:0016887">
    <property type="term" value="F:ATP hydrolysis activity"/>
    <property type="evidence" value="ECO:0007669"/>
    <property type="project" value="InterPro"/>
</dbReference>
<feature type="domain" description="ABC transporter" evidence="10">
    <location>
        <begin position="266"/>
        <end position="511"/>
    </location>
</feature>
<dbReference type="Pfam" id="PF00005">
    <property type="entry name" value="ABC_tran"/>
    <property type="match status" value="2"/>
</dbReference>
<evidence type="ECO:0000256" key="6">
    <source>
        <dbReference type="ARBA" id="ARBA00022741"/>
    </source>
</evidence>
<dbReference type="InterPro" id="IPR003593">
    <property type="entry name" value="AAA+_ATPase"/>
</dbReference>
<dbReference type="Proteomes" id="UP001139157">
    <property type="component" value="Unassembled WGS sequence"/>
</dbReference>
<accession>A0A9X2E4N6</accession>